<organism evidence="5 6">
    <name type="scientific">Aerococcus urinaehominis</name>
    <dbReference type="NCBI Taxonomy" id="128944"/>
    <lineage>
        <taxon>Bacteria</taxon>
        <taxon>Bacillati</taxon>
        <taxon>Bacillota</taxon>
        <taxon>Bacilli</taxon>
        <taxon>Lactobacillales</taxon>
        <taxon>Aerococcaceae</taxon>
        <taxon>Aerococcus</taxon>
    </lineage>
</organism>
<keyword evidence="4" id="KW-0472">Membrane</keyword>
<dbReference type="OrthoDB" id="9786493at2"/>
<dbReference type="GO" id="GO:0005886">
    <property type="term" value="C:plasma membrane"/>
    <property type="evidence" value="ECO:0007669"/>
    <property type="project" value="TreeGrafter"/>
</dbReference>
<dbReference type="STRING" id="128944.AWM75_03360"/>
<dbReference type="Proteomes" id="UP000062260">
    <property type="component" value="Chromosome"/>
</dbReference>
<proteinExistence type="predicted"/>
<evidence type="ECO:0000256" key="3">
    <source>
        <dbReference type="ARBA" id="ARBA00022989"/>
    </source>
</evidence>
<dbReference type="InterPro" id="IPR023271">
    <property type="entry name" value="Aquaporin-like"/>
</dbReference>
<evidence type="ECO:0000313" key="5">
    <source>
        <dbReference type="EMBL" id="AMB99097.1"/>
    </source>
</evidence>
<dbReference type="Gene3D" id="1.20.1080.10">
    <property type="entry name" value="Glycerol uptake facilitator protein"/>
    <property type="match status" value="1"/>
</dbReference>
<dbReference type="KEGG" id="auh:AWM75_03360"/>
<keyword evidence="6" id="KW-1185">Reference proteome</keyword>
<comment type="subcellular location">
    <subcellularLocation>
        <location evidence="1">Membrane</location>
        <topology evidence="1">Multi-pass membrane protein</topology>
    </subcellularLocation>
</comment>
<reference evidence="6" key="2">
    <citation type="submission" date="2016-01" db="EMBL/GenBank/DDBJ databases">
        <title>Six Aerococcus type strain genome sequencing and assembly using PacBio and Illumina Hiseq.</title>
        <authorList>
            <person name="Carkaci D."/>
            <person name="Dargis R."/>
            <person name="Nielsen X.C."/>
            <person name="Skovgaard O."/>
            <person name="Fuursted K."/>
            <person name="Christensen J.J."/>
        </authorList>
    </citation>
    <scope>NUCLEOTIDE SEQUENCE [LARGE SCALE GENOMIC DNA]</scope>
    <source>
        <strain evidence="6">CCUG42038B</strain>
    </source>
</reference>
<name>A0A0X8FM00_9LACT</name>
<evidence type="ECO:0000256" key="2">
    <source>
        <dbReference type="ARBA" id="ARBA00022692"/>
    </source>
</evidence>
<accession>A0A0X8FM00</accession>
<evidence type="ECO:0000313" key="6">
    <source>
        <dbReference type="Proteomes" id="UP000062260"/>
    </source>
</evidence>
<dbReference type="PANTHER" id="PTHR30520:SF8">
    <property type="entry name" value="NITRITE TRANSPORTER NIRC"/>
    <property type="match status" value="1"/>
</dbReference>
<protein>
    <submittedName>
        <fullName evidence="5">Uncharacterized protein</fullName>
    </submittedName>
</protein>
<dbReference type="RefSeq" id="WP_067978208.1">
    <property type="nucleotide sequence ID" value="NZ_CP014163.1"/>
</dbReference>
<evidence type="ECO:0000256" key="1">
    <source>
        <dbReference type="ARBA" id="ARBA00004141"/>
    </source>
</evidence>
<keyword evidence="3" id="KW-1133">Transmembrane helix</keyword>
<dbReference type="InterPro" id="IPR000292">
    <property type="entry name" value="For/NO2_transpt"/>
</dbReference>
<dbReference type="AlphaFoldDB" id="A0A0X8FM00"/>
<gene>
    <name evidence="5" type="ORF">AWM75_03360</name>
</gene>
<reference evidence="5 6" key="1">
    <citation type="journal article" date="2016" name="Genome Announc.">
        <title>Complete Genome Sequences of Aerococcus christensenii CCUG 28831T, Aerococcus sanguinicola CCUG 43001T, Aerococcus urinae CCUG 36881T, Aerococcus urinaeequi CCUG 28094T, Aerococcus urinaehominis CCUG 42038 BT, and Aerococcus viridans CCUG 4311T.</title>
        <authorList>
            <person name="Carkaci D."/>
            <person name="Dargis R."/>
            <person name="Nielsen X.C."/>
            <person name="Skovgaard O."/>
            <person name="Fuursted K."/>
            <person name="Christensen J.J."/>
        </authorList>
    </citation>
    <scope>NUCLEOTIDE SEQUENCE [LARGE SCALE GENOMIC DNA]</scope>
    <source>
        <strain evidence="5 6">CCUG42038B</strain>
    </source>
</reference>
<dbReference type="EMBL" id="CP014163">
    <property type="protein sequence ID" value="AMB99097.1"/>
    <property type="molecule type" value="Genomic_DNA"/>
</dbReference>
<evidence type="ECO:0000256" key="4">
    <source>
        <dbReference type="ARBA" id="ARBA00023136"/>
    </source>
</evidence>
<dbReference type="PANTHER" id="PTHR30520">
    <property type="entry name" value="FORMATE TRANSPORTER-RELATED"/>
    <property type="match status" value="1"/>
</dbReference>
<dbReference type="GO" id="GO:0015499">
    <property type="term" value="F:formate transmembrane transporter activity"/>
    <property type="evidence" value="ECO:0007669"/>
    <property type="project" value="TreeGrafter"/>
</dbReference>
<sequence>MNELIDKAAQKKVGLLVASPLSYCLRAIFAGIFLTFGTAVAMMIANNLYHLDPAIAKIAYALLFPWGLVMIIMMNAELATSNMMYTSYATGRGSISIGDQVKVLLTCTTMNLLGSVVIAWALSQTAIFNQIDDSHYLFYSVQTKIDKAWGLVFFDAILANILVNIAIVGSLRIKENAAKIIYIIGVIFIFAYFGFEHVIANFGSFSLVAFTQPQVVDNFQVTSILIHWLLAFLGNFVGGGLCIGLAYGWLNKHQEYLD</sequence>
<dbReference type="Pfam" id="PF01226">
    <property type="entry name" value="Form_Nir_trans"/>
    <property type="match status" value="1"/>
</dbReference>
<keyword evidence="2" id="KW-0812">Transmembrane</keyword>